<feature type="transmembrane region" description="Helical" evidence="1">
    <location>
        <begin position="323"/>
        <end position="348"/>
    </location>
</feature>
<evidence type="ECO:0000256" key="1">
    <source>
        <dbReference type="SAM" id="Phobius"/>
    </source>
</evidence>
<sequence>MSEMKISGDTIVEVHNIETYQSNDNDSITIRRIGTSDYLLFDVNTLNLYNSFSSNKSIAELALINSDHDYQIEDIIEFVDVLLDAGFIKTIDGQKISESLTDNPNLNVEPSKFYSLIFGKVAWTIYIFSMFANLYLFFTFETLRPKGSDFFVSNSGIISILIIIISTWIVIFFHEYGHICAAKSVGIGAKVKWGYRLVFLVLETEVADIWSVSRRKRYGIYLAGIAWTSILILFCALMQFYFFNEFVIKILKFAILMQLQTIVFQTLLFLRTDLYYVLINFLKIDDLNESMKYIFKNVLTLQFHNVSTKLNNLSAKERKVVKIYSVCSLIGILVSLYLFFVIDIPIALYSVKQTLEKTLRDPLFSISYWDGIAMGTLTLCPIVILIVYVLIDLRKRTVKGNI</sequence>
<reference evidence="2 3" key="1">
    <citation type="submission" date="2024-06" db="EMBL/GenBank/DDBJ databases">
        <title>Sorghum-associated microbial communities from plants grown in Nebraska, USA.</title>
        <authorList>
            <person name="Schachtman D."/>
        </authorList>
    </citation>
    <scope>NUCLEOTIDE SEQUENCE [LARGE SCALE GENOMIC DNA]</scope>
    <source>
        <strain evidence="2 3">736</strain>
    </source>
</reference>
<dbReference type="RefSeq" id="WP_354470796.1">
    <property type="nucleotide sequence ID" value="NZ_JBEPSB010000001.1"/>
</dbReference>
<keyword evidence="2" id="KW-0378">Hydrolase</keyword>
<keyword evidence="1" id="KW-0812">Transmembrane</keyword>
<dbReference type="GO" id="GO:0008237">
    <property type="term" value="F:metallopeptidase activity"/>
    <property type="evidence" value="ECO:0007669"/>
    <property type="project" value="UniProtKB-KW"/>
</dbReference>
<dbReference type="Proteomes" id="UP001549363">
    <property type="component" value="Unassembled WGS sequence"/>
</dbReference>
<protein>
    <submittedName>
        <fullName evidence="2">Peptide zinc metalloprotease protein</fullName>
    </submittedName>
</protein>
<evidence type="ECO:0000313" key="3">
    <source>
        <dbReference type="Proteomes" id="UP001549363"/>
    </source>
</evidence>
<evidence type="ECO:0000313" key="2">
    <source>
        <dbReference type="EMBL" id="MET4559256.1"/>
    </source>
</evidence>
<keyword evidence="1" id="KW-1133">Transmembrane helix</keyword>
<feature type="transmembrane region" description="Helical" evidence="1">
    <location>
        <begin position="113"/>
        <end position="138"/>
    </location>
</feature>
<keyword evidence="2" id="KW-0482">Metalloprotease</keyword>
<feature type="transmembrane region" description="Helical" evidence="1">
    <location>
        <begin position="262"/>
        <end position="282"/>
    </location>
</feature>
<keyword evidence="1" id="KW-0472">Membrane</keyword>
<gene>
    <name evidence="2" type="ORF">ABIA69_000399</name>
</gene>
<keyword evidence="3" id="KW-1185">Reference proteome</keyword>
<feature type="transmembrane region" description="Helical" evidence="1">
    <location>
        <begin position="219"/>
        <end position="242"/>
    </location>
</feature>
<organism evidence="2 3">
    <name type="scientific">Lysinibacillus parviboronicapiens</name>
    <dbReference type="NCBI Taxonomy" id="436516"/>
    <lineage>
        <taxon>Bacteria</taxon>
        <taxon>Bacillati</taxon>
        <taxon>Bacillota</taxon>
        <taxon>Bacilli</taxon>
        <taxon>Bacillales</taxon>
        <taxon>Bacillaceae</taxon>
        <taxon>Lysinibacillus</taxon>
    </lineage>
</organism>
<comment type="caution">
    <text evidence="2">The sequence shown here is derived from an EMBL/GenBank/DDBJ whole genome shotgun (WGS) entry which is preliminary data.</text>
</comment>
<accession>A0ABV2PE89</accession>
<proteinExistence type="predicted"/>
<feature type="transmembrane region" description="Helical" evidence="1">
    <location>
        <begin position="368"/>
        <end position="391"/>
    </location>
</feature>
<name>A0ABV2PE89_9BACI</name>
<keyword evidence="2" id="KW-0645">Protease</keyword>
<dbReference type="EMBL" id="JBEPSB010000001">
    <property type="protein sequence ID" value="MET4559256.1"/>
    <property type="molecule type" value="Genomic_DNA"/>
</dbReference>
<feature type="transmembrane region" description="Helical" evidence="1">
    <location>
        <begin position="150"/>
        <end position="173"/>
    </location>
</feature>